<proteinExistence type="predicted"/>
<feature type="transmembrane region" description="Helical" evidence="8">
    <location>
        <begin position="313"/>
        <end position="333"/>
    </location>
</feature>
<feature type="transmembrane region" description="Helical" evidence="8">
    <location>
        <begin position="34"/>
        <end position="53"/>
    </location>
</feature>
<dbReference type="PANTHER" id="PTHR32196">
    <property type="entry name" value="ABC TRANSPORTER PERMEASE PROTEIN YPHD-RELATED-RELATED"/>
    <property type="match status" value="1"/>
</dbReference>
<feature type="transmembrane region" description="Helical" evidence="8">
    <location>
        <begin position="181"/>
        <end position="202"/>
    </location>
</feature>
<keyword evidence="2" id="KW-0813">Transport</keyword>
<feature type="transmembrane region" description="Helical" evidence="8">
    <location>
        <begin position="113"/>
        <end position="131"/>
    </location>
</feature>
<keyword evidence="3" id="KW-1003">Cell membrane</keyword>
<evidence type="ECO:0000256" key="7">
    <source>
        <dbReference type="ARBA" id="ARBA00023136"/>
    </source>
</evidence>
<keyword evidence="7 8" id="KW-0472">Membrane</keyword>
<accession>A0A546X193</accession>
<dbReference type="GO" id="GO:0022857">
    <property type="term" value="F:transmembrane transporter activity"/>
    <property type="evidence" value="ECO:0007669"/>
    <property type="project" value="InterPro"/>
</dbReference>
<feature type="transmembrane region" description="Helical" evidence="8">
    <location>
        <begin position="288"/>
        <end position="307"/>
    </location>
</feature>
<reference evidence="9 10" key="1">
    <citation type="journal article" date="2019" name="Appl. Microbiol. Biotechnol.">
        <title>Differential efficiency of wild type rhizogenic strains for rol gene transformation of plants.</title>
        <authorList>
            <person name="Desmet S."/>
            <person name="De Keyser E."/>
            <person name="Van Vaerenbergh J."/>
            <person name="Baeyen S."/>
            <person name="Van Huylenbroeck J."/>
            <person name="Geelen D."/>
            <person name="Dhooghe E."/>
        </authorList>
    </citation>
    <scope>NUCLEOTIDE SEQUENCE [LARGE SCALE GENOMIC DNA]</scope>
    <source>
        <strain evidence="9 10">GBBC3284</strain>
    </source>
</reference>
<gene>
    <name evidence="9" type="ORF">EXN68_26470</name>
</gene>
<evidence type="ECO:0000256" key="6">
    <source>
        <dbReference type="ARBA" id="ARBA00022989"/>
    </source>
</evidence>
<organism evidence="9 10">
    <name type="scientific">Rhizobium rhizogenes</name>
    <name type="common">Agrobacterium rhizogenes</name>
    <dbReference type="NCBI Taxonomy" id="359"/>
    <lineage>
        <taxon>Bacteria</taxon>
        <taxon>Pseudomonadati</taxon>
        <taxon>Pseudomonadota</taxon>
        <taxon>Alphaproteobacteria</taxon>
        <taxon>Hyphomicrobiales</taxon>
        <taxon>Rhizobiaceae</taxon>
        <taxon>Rhizobium/Agrobacterium group</taxon>
        <taxon>Rhizobium</taxon>
    </lineage>
</organism>
<dbReference type="OrthoDB" id="192433at2"/>
<dbReference type="EMBL" id="SGNY01000014">
    <property type="protein sequence ID" value="TRA94467.1"/>
    <property type="molecule type" value="Genomic_DNA"/>
</dbReference>
<evidence type="ECO:0000256" key="8">
    <source>
        <dbReference type="SAM" id="Phobius"/>
    </source>
</evidence>
<comment type="caution">
    <text evidence="9">The sequence shown here is derived from an EMBL/GenBank/DDBJ whole genome shotgun (WGS) entry which is preliminary data.</text>
</comment>
<dbReference type="CDD" id="cd06579">
    <property type="entry name" value="TM_PBP1_transp_AraH_like"/>
    <property type="match status" value="1"/>
</dbReference>
<comment type="subcellular location">
    <subcellularLocation>
        <location evidence="1">Cell membrane</location>
        <topology evidence="1">Multi-pass membrane protein</topology>
    </subcellularLocation>
</comment>
<dbReference type="InterPro" id="IPR001851">
    <property type="entry name" value="ABC_transp_permease"/>
</dbReference>
<dbReference type="GO" id="GO:0005886">
    <property type="term" value="C:plasma membrane"/>
    <property type="evidence" value="ECO:0007669"/>
    <property type="project" value="UniProtKB-SubCell"/>
</dbReference>
<evidence type="ECO:0000256" key="5">
    <source>
        <dbReference type="ARBA" id="ARBA00022692"/>
    </source>
</evidence>
<feature type="transmembrane region" description="Helical" evidence="8">
    <location>
        <begin position="59"/>
        <end position="77"/>
    </location>
</feature>
<dbReference type="Pfam" id="PF02653">
    <property type="entry name" value="BPD_transp_2"/>
    <property type="match status" value="1"/>
</dbReference>
<evidence type="ECO:0000313" key="9">
    <source>
        <dbReference type="EMBL" id="TRA94467.1"/>
    </source>
</evidence>
<sequence length="337" mass="35458">MHGRGQTMTLVNPTTEARGQNTLLKLLKTYPMEIILAALVIFLILVAPGFASTANMLNVLRTVSMLGIIAFGMTAVIISGEIDLSVGAGAALAGCIVAWFADRFAGVLGDWGAVAVGFAVALLLGFTLGYLTGRFRQWFNVPTFITTLALFAALRGVANLITGGFPLSSFPLGFDFLGGGYLFGIPFPVYIFALTFAVMHFLMKYTSFGREVYAVGGNMEAARLSGIDIWKVKALTLGLTGALTALSGTLIASQIGAGTGTTATGMELDVIAAVIIGGTSLFGGKGRIWGTLIGVLFLGCISNGMTLMNVSEYWQYVVRGGIILGAVLLNQVLERVR</sequence>
<evidence type="ECO:0000256" key="1">
    <source>
        <dbReference type="ARBA" id="ARBA00004651"/>
    </source>
</evidence>
<keyword evidence="5 8" id="KW-0812">Transmembrane</keyword>
<feature type="transmembrane region" description="Helical" evidence="8">
    <location>
        <begin position="138"/>
        <end position="161"/>
    </location>
</feature>
<dbReference type="PANTHER" id="PTHR32196:SF21">
    <property type="entry name" value="ABC TRANSPORTER PERMEASE PROTEIN YPHD-RELATED"/>
    <property type="match status" value="1"/>
</dbReference>
<evidence type="ECO:0000256" key="4">
    <source>
        <dbReference type="ARBA" id="ARBA00022519"/>
    </source>
</evidence>
<name>A0A546X193_RHIRH</name>
<evidence type="ECO:0000313" key="10">
    <source>
        <dbReference type="Proteomes" id="UP000315434"/>
    </source>
</evidence>
<keyword evidence="6 8" id="KW-1133">Transmembrane helix</keyword>
<evidence type="ECO:0000256" key="3">
    <source>
        <dbReference type="ARBA" id="ARBA00022475"/>
    </source>
</evidence>
<dbReference type="AlphaFoldDB" id="A0A546X193"/>
<protein>
    <submittedName>
        <fullName evidence="9">ABC transporter permease</fullName>
    </submittedName>
</protein>
<keyword evidence="4" id="KW-0997">Cell inner membrane</keyword>
<evidence type="ECO:0000256" key="2">
    <source>
        <dbReference type="ARBA" id="ARBA00022448"/>
    </source>
</evidence>
<feature type="transmembrane region" description="Helical" evidence="8">
    <location>
        <begin position="84"/>
        <end position="101"/>
    </location>
</feature>
<dbReference type="Proteomes" id="UP000315434">
    <property type="component" value="Unassembled WGS sequence"/>
</dbReference>